<comment type="similarity">
    <text evidence="2 6">Belongs to the FPP/GGPP synthase family.</text>
</comment>
<dbReference type="PANTHER" id="PTHR12001">
    <property type="entry name" value="GERANYLGERANYL PYROPHOSPHATE SYNTHASE"/>
    <property type="match status" value="1"/>
</dbReference>
<dbReference type="InterPro" id="IPR033749">
    <property type="entry name" value="Polyprenyl_synt_CS"/>
</dbReference>
<evidence type="ECO:0000256" key="1">
    <source>
        <dbReference type="ARBA" id="ARBA00001946"/>
    </source>
</evidence>
<evidence type="ECO:0000256" key="6">
    <source>
        <dbReference type="RuleBase" id="RU004466"/>
    </source>
</evidence>
<dbReference type="EMBL" id="AP017368">
    <property type="protein sequence ID" value="BAV91970.1"/>
    <property type="molecule type" value="Genomic_DNA"/>
</dbReference>
<dbReference type="Proteomes" id="UP000242645">
    <property type="component" value="Chromosome"/>
</dbReference>
<proteinExistence type="inferred from homology"/>
<keyword evidence="3 6" id="KW-0808">Transferase</keyword>
<organism evidence="7 8">
    <name type="scientific">Candidatus Desulfovibrio trichonymphae</name>
    <dbReference type="NCBI Taxonomy" id="1725232"/>
    <lineage>
        <taxon>Bacteria</taxon>
        <taxon>Pseudomonadati</taxon>
        <taxon>Thermodesulfobacteriota</taxon>
        <taxon>Desulfovibrionia</taxon>
        <taxon>Desulfovibrionales</taxon>
        <taxon>Desulfovibrionaceae</taxon>
        <taxon>Desulfovibrio</taxon>
    </lineage>
</organism>
<dbReference type="SFLD" id="SFLDS00005">
    <property type="entry name" value="Isoprenoid_Synthase_Type_I"/>
    <property type="match status" value="1"/>
</dbReference>
<dbReference type="PANTHER" id="PTHR12001:SF69">
    <property type="entry name" value="ALL TRANS-POLYPRENYL-DIPHOSPHATE SYNTHASE PDSS1"/>
    <property type="match status" value="1"/>
</dbReference>
<dbReference type="SFLD" id="SFLDG01017">
    <property type="entry name" value="Polyprenyl_Transferase_Like"/>
    <property type="match status" value="1"/>
</dbReference>
<gene>
    <name evidence="7" type="primary">ispB</name>
    <name evidence="7" type="ORF">RSDT_0458</name>
</gene>
<dbReference type="InterPro" id="IPR000092">
    <property type="entry name" value="Polyprenyl_synt"/>
</dbReference>
<dbReference type="Gene3D" id="1.10.600.10">
    <property type="entry name" value="Farnesyl Diphosphate Synthase"/>
    <property type="match status" value="1"/>
</dbReference>
<dbReference type="KEGG" id="dtr:RSDT_0458"/>
<evidence type="ECO:0000256" key="3">
    <source>
        <dbReference type="ARBA" id="ARBA00022679"/>
    </source>
</evidence>
<evidence type="ECO:0000313" key="8">
    <source>
        <dbReference type="Proteomes" id="UP000242645"/>
    </source>
</evidence>
<dbReference type="GO" id="GO:0008299">
    <property type="term" value="P:isoprenoid biosynthetic process"/>
    <property type="evidence" value="ECO:0007669"/>
    <property type="project" value="InterPro"/>
</dbReference>
<reference evidence="7 8" key="1">
    <citation type="journal article" date="2017" name="ISME J.">
        <title>Genome of 'Ca. Desulfovibrio trichonymphae', an H2-oxidizing bacterium in a tripartite symbiotic system within a protist cell in the termite gut.</title>
        <authorList>
            <person name="Kuwahara H."/>
            <person name="Yuki M."/>
            <person name="Izawa K."/>
            <person name="Ohkuma M."/>
            <person name="Hongoh Y."/>
        </authorList>
    </citation>
    <scope>NUCLEOTIDE SEQUENCE [LARGE SCALE GENOMIC DNA]</scope>
    <source>
        <strain evidence="7 8">Rs-N31</strain>
    </source>
</reference>
<dbReference type="Pfam" id="PF00348">
    <property type="entry name" value="polyprenyl_synt"/>
    <property type="match status" value="1"/>
</dbReference>
<keyword evidence="4" id="KW-0479">Metal-binding</keyword>
<keyword evidence="5" id="KW-0460">Magnesium</keyword>
<dbReference type="AlphaFoldDB" id="A0A1J1DQ63"/>
<dbReference type="PROSITE" id="PS00723">
    <property type="entry name" value="POLYPRENYL_SYNTHASE_1"/>
    <property type="match status" value="1"/>
</dbReference>
<accession>A0A1J1DQ63</accession>
<dbReference type="SUPFAM" id="SSF48576">
    <property type="entry name" value="Terpenoid synthases"/>
    <property type="match status" value="1"/>
</dbReference>
<dbReference type="RefSeq" id="WP_096399498.1">
    <property type="nucleotide sequence ID" value="NZ_AP017368.1"/>
</dbReference>
<evidence type="ECO:0000256" key="2">
    <source>
        <dbReference type="ARBA" id="ARBA00006706"/>
    </source>
</evidence>
<comment type="cofactor">
    <cofactor evidence="1">
        <name>Mg(2+)</name>
        <dbReference type="ChEBI" id="CHEBI:18420"/>
    </cofactor>
</comment>
<keyword evidence="8" id="KW-1185">Reference proteome</keyword>
<dbReference type="CDD" id="cd00685">
    <property type="entry name" value="Trans_IPPS_HT"/>
    <property type="match status" value="1"/>
</dbReference>
<evidence type="ECO:0000256" key="4">
    <source>
        <dbReference type="ARBA" id="ARBA00022723"/>
    </source>
</evidence>
<dbReference type="OrthoDB" id="9805316at2"/>
<sequence>MKTLKAHLAKELPRINTALDKAVQDLPEPVRPVARHILDAGGKRLRPLLTLLTARLFDCAAENIDRLAVTIEMLHAATLLHDDVLDNAQRRRGAPAAHILYDVPAVILAGDALLAHANALVADFGDTRLTRCFSAATSRTAAGEILEITVKGRTDISDDDYENIVRGKTAWLIRASCEMGALAAGADDAYVDAAATYGENLGMAFQLVDDALDLTPTCVTGKPTGGDMREGKLTPPLRIYRLHLPPEEQAAFDAAFTCGLITEHDAETIAEHICAAGYETQSLLQADKYLHAARTALEALPDRPEREILRRMTDYVRDRKK</sequence>
<evidence type="ECO:0000256" key="5">
    <source>
        <dbReference type="ARBA" id="ARBA00022842"/>
    </source>
</evidence>
<evidence type="ECO:0000313" key="7">
    <source>
        <dbReference type="EMBL" id="BAV91970.1"/>
    </source>
</evidence>
<protein>
    <submittedName>
        <fullName evidence="7">Octaprenyl-diphosphate synthase</fullName>
    </submittedName>
</protein>
<dbReference type="GO" id="GO:0004659">
    <property type="term" value="F:prenyltransferase activity"/>
    <property type="evidence" value="ECO:0007669"/>
    <property type="project" value="InterPro"/>
</dbReference>
<name>A0A1J1DQ63_9BACT</name>
<dbReference type="GO" id="GO:0046872">
    <property type="term" value="F:metal ion binding"/>
    <property type="evidence" value="ECO:0007669"/>
    <property type="project" value="UniProtKB-KW"/>
</dbReference>
<dbReference type="InterPro" id="IPR008949">
    <property type="entry name" value="Isoprenoid_synthase_dom_sf"/>
</dbReference>